<dbReference type="PANTHER" id="PTHR30383:SF5">
    <property type="entry name" value="SGNH HYDROLASE-TYPE ESTERASE DOMAIN-CONTAINING PROTEIN"/>
    <property type="match status" value="1"/>
</dbReference>
<dbReference type="SUPFAM" id="SSF52266">
    <property type="entry name" value="SGNH hydrolase"/>
    <property type="match status" value="1"/>
</dbReference>
<sequence>MTRANERAERRVAWRVPALVALVVGVLVVALFLVVDRRSSAPVADAPSPSLSGRPVVAFVGDSYSAGSEASSPDKRWTTVLSAERGWNEINVAVPGMGYDVGRPTQHYASQVARAAASKPGTVIISGGWNDVAHGVPTATIVEGLRETLAAVKKHAPEARVVVIAPIGPASSPPPELVRLRDAAAPVVRSSGATWLELDFPLTGHPEWISTDGLHPNDAGYKRLAELTNARLK</sequence>
<dbReference type="GO" id="GO:0016787">
    <property type="term" value="F:hydrolase activity"/>
    <property type="evidence" value="ECO:0007669"/>
    <property type="project" value="UniProtKB-KW"/>
</dbReference>
<accession>A0ABX5ZAS6</accession>
<dbReference type="EMBL" id="CP043031">
    <property type="protein sequence ID" value="QEH93826.1"/>
    <property type="molecule type" value="Genomic_DNA"/>
</dbReference>
<dbReference type="InterPro" id="IPR036514">
    <property type="entry name" value="SGNH_hydro_sf"/>
</dbReference>
<keyword evidence="4" id="KW-1185">Reference proteome</keyword>
<keyword evidence="1" id="KW-0472">Membrane</keyword>
<dbReference type="InterPro" id="IPR051532">
    <property type="entry name" value="Ester_Hydrolysis_Enzymes"/>
</dbReference>
<keyword evidence="1" id="KW-1133">Transmembrane helix</keyword>
<evidence type="ECO:0000256" key="1">
    <source>
        <dbReference type="SAM" id="Phobius"/>
    </source>
</evidence>
<evidence type="ECO:0000313" key="4">
    <source>
        <dbReference type="Proteomes" id="UP000323565"/>
    </source>
</evidence>
<evidence type="ECO:0000259" key="2">
    <source>
        <dbReference type="Pfam" id="PF13472"/>
    </source>
</evidence>
<dbReference type="Proteomes" id="UP000323565">
    <property type="component" value="Chromosome"/>
</dbReference>
<dbReference type="Pfam" id="PF13472">
    <property type="entry name" value="Lipase_GDSL_2"/>
    <property type="match status" value="1"/>
</dbReference>
<reference evidence="3 4" key="1">
    <citation type="submission" date="2019-08" db="EMBL/GenBank/DDBJ databases">
        <title>Dermacoccus abyssi strain HZAU 226, whole genome Nanopore sequencing project.</title>
        <authorList>
            <person name="Guo A."/>
            <person name="Zhang X."/>
            <person name="Ruan Y."/>
            <person name="Liu W."/>
            <person name="Chen Q."/>
            <person name="Gu L."/>
        </authorList>
    </citation>
    <scope>NUCLEOTIDE SEQUENCE [LARGE SCALE GENOMIC DNA]</scope>
    <source>
        <strain evidence="3 4">HZAU 226</strain>
    </source>
</reference>
<name>A0ABX5ZAS6_9MICO</name>
<dbReference type="Gene3D" id="3.40.50.1110">
    <property type="entry name" value="SGNH hydrolase"/>
    <property type="match status" value="1"/>
</dbReference>
<proteinExistence type="predicted"/>
<gene>
    <name evidence="3" type="ORF">FV141_10000</name>
</gene>
<keyword evidence="3" id="KW-0378">Hydrolase</keyword>
<keyword evidence="1" id="KW-0812">Transmembrane</keyword>
<feature type="domain" description="SGNH hydrolase-type esterase" evidence="2">
    <location>
        <begin position="59"/>
        <end position="223"/>
    </location>
</feature>
<dbReference type="PANTHER" id="PTHR30383">
    <property type="entry name" value="THIOESTERASE 1/PROTEASE 1/LYSOPHOSPHOLIPASE L1"/>
    <property type="match status" value="1"/>
</dbReference>
<dbReference type="InterPro" id="IPR013830">
    <property type="entry name" value="SGNH_hydro"/>
</dbReference>
<protein>
    <submittedName>
        <fullName evidence="3">SGNH/GDSL hydrolase family protein</fullName>
    </submittedName>
</protein>
<organism evidence="3 4">
    <name type="scientific">Dermacoccus abyssi</name>
    <dbReference type="NCBI Taxonomy" id="322596"/>
    <lineage>
        <taxon>Bacteria</taxon>
        <taxon>Bacillati</taxon>
        <taxon>Actinomycetota</taxon>
        <taxon>Actinomycetes</taxon>
        <taxon>Micrococcales</taxon>
        <taxon>Dermacoccaceae</taxon>
        <taxon>Dermacoccus</taxon>
    </lineage>
</organism>
<evidence type="ECO:0000313" key="3">
    <source>
        <dbReference type="EMBL" id="QEH93826.1"/>
    </source>
</evidence>
<feature type="transmembrane region" description="Helical" evidence="1">
    <location>
        <begin position="12"/>
        <end position="35"/>
    </location>
</feature>
<dbReference type="CDD" id="cd00229">
    <property type="entry name" value="SGNH_hydrolase"/>
    <property type="match status" value="1"/>
</dbReference>